<dbReference type="PROSITE" id="PS50093">
    <property type="entry name" value="PKD"/>
    <property type="match status" value="2"/>
</dbReference>
<organism evidence="3 4">
    <name type="scientific">Dawidia soli</name>
    <dbReference type="NCBI Taxonomy" id="2782352"/>
    <lineage>
        <taxon>Bacteria</taxon>
        <taxon>Pseudomonadati</taxon>
        <taxon>Bacteroidota</taxon>
        <taxon>Cytophagia</taxon>
        <taxon>Cytophagales</taxon>
        <taxon>Chryseotaleaceae</taxon>
        <taxon>Dawidia</taxon>
    </lineage>
</organism>
<accession>A0AAP2GJ84</accession>
<proteinExistence type="predicted"/>
<dbReference type="SMART" id="SM00089">
    <property type="entry name" value="PKD"/>
    <property type="match status" value="2"/>
</dbReference>
<dbReference type="AlphaFoldDB" id="A0AAP2GJ84"/>
<dbReference type="Pfam" id="PF18911">
    <property type="entry name" value="PKD_4"/>
    <property type="match status" value="2"/>
</dbReference>
<dbReference type="EMBL" id="JAHESC010000036">
    <property type="protein sequence ID" value="MBT1689136.1"/>
    <property type="molecule type" value="Genomic_DNA"/>
</dbReference>
<dbReference type="InterPro" id="IPR000601">
    <property type="entry name" value="PKD_dom"/>
</dbReference>
<evidence type="ECO:0000313" key="4">
    <source>
        <dbReference type="Proteomes" id="UP001319180"/>
    </source>
</evidence>
<comment type="caution">
    <text evidence="3">The sequence shown here is derived from an EMBL/GenBank/DDBJ whole genome shotgun (WGS) entry which is preliminary data.</text>
</comment>
<feature type="domain" description="PKD" evidence="2">
    <location>
        <begin position="522"/>
        <end position="576"/>
    </location>
</feature>
<feature type="chain" id="PRO_5042834457" evidence="1">
    <location>
        <begin position="28"/>
        <end position="658"/>
    </location>
</feature>
<name>A0AAP2GJ84_9BACT</name>
<keyword evidence="1" id="KW-0732">Signal</keyword>
<dbReference type="Proteomes" id="UP001319180">
    <property type="component" value="Unassembled WGS sequence"/>
</dbReference>
<dbReference type="CDD" id="cd00146">
    <property type="entry name" value="PKD"/>
    <property type="match status" value="2"/>
</dbReference>
<protein>
    <submittedName>
        <fullName evidence="3">PKD domain-containing protein</fullName>
    </submittedName>
</protein>
<dbReference type="InterPro" id="IPR035986">
    <property type="entry name" value="PKD_dom_sf"/>
</dbReference>
<feature type="domain" description="PKD" evidence="2">
    <location>
        <begin position="347"/>
        <end position="420"/>
    </location>
</feature>
<dbReference type="InterPro" id="IPR015943">
    <property type="entry name" value="WD40/YVTN_repeat-like_dom_sf"/>
</dbReference>
<reference evidence="3 4" key="1">
    <citation type="submission" date="2021-05" db="EMBL/GenBank/DDBJ databases">
        <title>A Polyphasic approach of four new species of the genus Ohtaekwangia: Ohtaekwangia histidinii sp. nov., Ohtaekwangia cretensis sp. nov., Ohtaekwangia indiensis sp. nov., Ohtaekwangia reichenbachii sp. nov. from diverse environment.</title>
        <authorList>
            <person name="Octaviana S."/>
        </authorList>
    </citation>
    <scope>NUCLEOTIDE SEQUENCE [LARGE SCALE GENOMIC DNA]</scope>
    <source>
        <strain evidence="3 4">PWU37</strain>
    </source>
</reference>
<dbReference type="InterPro" id="IPR013783">
    <property type="entry name" value="Ig-like_fold"/>
</dbReference>
<feature type="signal peptide" evidence="1">
    <location>
        <begin position="1"/>
        <end position="27"/>
    </location>
</feature>
<evidence type="ECO:0000256" key="1">
    <source>
        <dbReference type="SAM" id="SignalP"/>
    </source>
</evidence>
<dbReference type="Pfam" id="PF13585">
    <property type="entry name" value="CHU_C"/>
    <property type="match status" value="1"/>
</dbReference>
<dbReference type="Gene3D" id="2.60.40.10">
    <property type="entry name" value="Immunoglobulins"/>
    <property type="match status" value="2"/>
</dbReference>
<dbReference type="Gene3D" id="2.130.10.10">
    <property type="entry name" value="YVTN repeat-like/Quinoprotein amine dehydrogenase"/>
    <property type="match status" value="2"/>
</dbReference>
<dbReference type="InterPro" id="IPR022409">
    <property type="entry name" value="PKD/Chitinase_dom"/>
</dbReference>
<dbReference type="SUPFAM" id="SSF63829">
    <property type="entry name" value="Calcium-dependent phosphotriesterase"/>
    <property type="match status" value="1"/>
</dbReference>
<evidence type="ECO:0000313" key="3">
    <source>
        <dbReference type="EMBL" id="MBT1689136.1"/>
    </source>
</evidence>
<dbReference type="RefSeq" id="WP_254092361.1">
    <property type="nucleotide sequence ID" value="NZ_JAHESC010000036.1"/>
</dbReference>
<gene>
    <name evidence="3" type="ORF">KK078_21395</name>
</gene>
<dbReference type="SUPFAM" id="SSF49299">
    <property type="entry name" value="PKD domain"/>
    <property type="match status" value="2"/>
</dbReference>
<sequence>MNRYIVLKNRFLALSLFLIVAYTPVGAQQWTVYPQTGAGLPITFKRPGIFEKNVLAIDKENTVWMNFSAKVVRYSPASGAWQEMIPAGVSAIFADLEGNIHVKQGNQILRYDGAGFTGLFTEPINSIYDFAADSDGNLWYTPGKSGPVVKKFDGTALTEFALPVVIHPCCVNMAVPLGRESNNTLWTVITDLDAIDKLVEVNGTRVYDNTHSEIFNYPIFSLEVLRNNTIWVGTFPFDRIPPRGVAYLDRPSDTWTLYNKSNSPLPGDTVLYVKGDYQNRVWISTSRGLARFDGTAWKTFDSGNSPLPSDTSTAIAIDTLGAKWFATPRGLARFNEIAPAYDVKHCGLSVTFADRSESIDGDVVARHWDFAGLSASTSPSPTFVFPGPGSYPVSLWVRDEKGNRNIMTQTIEVREPAEVLSLGPDINACTPSVPLASNITNADSYTWQTPDGTVTAHAITATVPGRYILAVDTQGCLQKDTIQVLLNSFTAGSFDMTVGNAAWPLTGGIVLTQVEISFTNTTGSGENFTWSFGEGTTVTGQSAKHAYANPGDYQVTLAGNDDRDCPIIVEKTIHVEDIGITNAISPDGDGKNDKLFIEPFLYEAELTVLNRWGQPVYESAPYQDDFTGASLESGVYYYELYFKAIDKRYKGYVHILKQ</sequence>
<evidence type="ECO:0000259" key="2">
    <source>
        <dbReference type="PROSITE" id="PS50093"/>
    </source>
</evidence>
<keyword evidence="4" id="KW-1185">Reference proteome</keyword>